<name>A0A5C1AM04_9BACT</name>
<dbReference type="KEGG" id="lrs:PX52LOC_06253"/>
<evidence type="ECO:0000313" key="1">
    <source>
        <dbReference type="EMBL" id="QEL19193.1"/>
    </source>
</evidence>
<accession>A0A5C1AM04</accession>
<dbReference type="AlphaFoldDB" id="A0A5C1AM04"/>
<evidence type="ECO:0000313" key="2">
    <source>
        <dbReference type="Proteomes" id="UP000324974"/>
    </source>
</evidence>
<dbReference type="Proteomes" id="UP000324974">
    <property type="component" value="Chromosome"/>
</dbReference>
<dbReference type="RefSeq" id="WP_149113615.1">
    <property type="nucleotide sequence ID" value="NZ_CP042425.1"/>
</dbReference>
<dbReference type="OrthoDB" id="290144at2"/>
<organism evidence="1 2">
    <name type="scientific">Limnoglobus roseus</name>
    <dbReference type="NCBI Taxonomy" id="2598579"/>
    <lineage>
        <taxon>Bacteria</taxon>
        <taxon>Pseudomonadati</taxon>
        <taxon>Planctomycetota</taxon>
        <taxon>Planctomycetia</taxon>
        <taxon>Gemmatales</taxon>
        <taxon>Gemmataceae</taxon>
        <taxon>Limnoglobus</taxon>
    </lineage>
</organism>
<dbReference type="EMBL" id="CP042425">
    <property type="protein sequence ID" value="QEL19193.1"/>
    <property type="molecule type" value="Genomic_DNA"/>
</dbReference>
<proteinExistence type="predicted"/>
<gene>
    <name evidence="1" type="ORF">PX52LOC_06253</name>
</gene>
<reference evidence="2" key="1">
    <citation type="submission" date="2019-08" db="EMBL/GenBank/DDBJ databases">
        <title>Limnoglobus roseus gen. nov., sp. nov., a novel freshwater planctomycete with a giant genome from the family Gemmataceae.</title>
        <authorList>
            <person name="Kulichevskaya I.S."/>
            <person name="Naumoff D.G."/>
            <person name="Miroshnikov K."/>
            <person name="Ivanova A."/>
            <person name="Philippov D.A."/>
            <person name="Hakobyan A."/>
            <person name="Rijpstra I.C."/>
            <person name="Sinninghe Damste J.S."/>
            <person name="Liesack W."/>
            <person name="Dedysh S.N."/>
        </authorList>
    </citation>
    <scope>NUCLEOTIDE SEQUENCE [LARGE SCALE GENOMIC DNA]</scope>
    <source>
        <strain evidence="2">PX52</strain>
    </source>
</reference>
<protein>
    <submittedName>
        <fullName evidence="1">Uncharacterized protein</fullName>
    </submittedName>
</protein>
<sequence length="170" mass="18402">MNPLLTATQLVHWADTWPAQDALPLLVRRLILGRIDPLHIDFPAGDSINRPGYDGLLRTAEASSFIPAGQSVWEFGAENNPKRKANEDYSSRTKTPRTVTPAETTFELAYRVGRPGFLVWAVTLVTTLPYPAAAVSALCSARRGVVADLAHVKTTFGIDVLKCGTAAGML</sequence>
<keyword evidence="2" id="KW-1185">Reference proteome</keyword>